<gene>
    <name evidence="2" type="ORF">PODLI_1B019350</name>
</gene>
<keyword evidence="1" id="KW-1133">Transmembrane helix</keyword>
<reference evidence="2" key="1">
    <citation type="submission" date="2022-12" db="EMBL/GenBank/DDBJ databases">
        <authorList>
            <person name="Alioto T."/>
            <person name="Alioto T."/>
            <person name="Gomez Garrido J."/>
        </authorList>
    </citation>
    <scope>NUCLEOTIDE SEQUENCE</scope>
</reference>
<dbReference type="Proteomes" id="UP001178461">
    <property type="component" value="Chromosome 9"/>
</dbReference>
<name>A0AA35KT64_9SAUR</name>
<sequence>MNILNALLSMIFALLAGLILVFCITIMACVLLFSTKLTITMGKTKMVTTFQQTAPDTEFARPIVTSEPTVLTIEFDEAELLAKLVKEIAPNYGMIMQVAVRNQTWAIVSLNVQPSNSTWNTDLHLKEDKAEVKGTEEHILVFICKQLSENCTLENYEAQKKPVIQSLELSDVIKAFLRAFRNSYQASPVQETDASVDVKTEEEEIFQSSKDKAFDCLK</sequence>
<proteinExistence type="predicted"/>
<evidence type="ECO:0000256" key="1">
    <source>
        <dbReference type="SAM" id="Phobius"/>
    </source>
</evidence>
<keyword evidence="1" id="KW-0812">Transmembrane</keyword>
<evidence type="ECO:0000313" key="2">
    <source>
        <dbReference type="EMBL" id="CAI5783855.1"/>
    </source>
</evidence>
<protein>
    <submittedName>
        <fullName evidence="2">Uncharacterized protein</fullName>
    </submittedName>
</protein>
<accession>A0AA35KT64</accession>
<dbReference type="AlphaFoldDB" id="A0AA35KT64"/>
<feature type="transmembrane region" description="Helical" evidence="1">
    <location>
        <begin position="6"/>
        <end position="33"/>
    </location>
</feature>
<dbReference type="EMBL" id="OX395134">
    <property type="protein sequence ID" value="CAI5783855.1"/>
    <property type="molecule type" value="Genomic_DNA"/>
</dbReference>
<organism evidence="2 3">
    <name type="scientific">Podarcis lilfordi</name>
    <name type="common">Lilford's wall lizard</name>
    <dbReference type="NCBI Taxonomy" id="74358"/>
    <lineage>
        <taxon>Eukaryota</taxon>
        <taxon>Metazoa</taxon>
        <taxon>Chordata</taxon>
        <taxon>Craniata</taxon>
        <taxon>Vertebrata</taxon>
        <taxon>Euteleostomi</taxon>
        <taxon>Lepidosauria</taxon>
        <taxon>Squamata</taxon>
        <taxon>Bifurcata</taxon>
        <taxon>Unidentata</taxon>
        <taxon>Episquamata</taxon>
        <taxon>Laterata</taxon>
        <taxon>Lacertibaenia</taxon>
        <taxon>Lacertidae</taxon>
        <taxon>Podarcis</taxon>
    </lineage>
</organism>
<evidence type="ECO:0000313" key="3">
    <source>
        <dbReference type="Proteomes" id="UP001178461"/>
    </source>
</evidence>
<keyword evidence="3" id="KW-1185">Reference proteome</keyword>
<keyword evidence="1" id="KW-0472">Membrane</keyword>